<dbReference type="Proteomes" id="UP000308197">
    <property type="component" value="Unassembled WGS sequence"/>
</dbReference>
<dbReference type="EMBL" id="ML213455">
    <property type="protein sequence ID" value="TFK77584.1"/>
    <property type="molecule type" value="Genomic_DNA"/>
</dbReference>
<evidence type="ECO:0000313" key="2">
    <source>
        <dbReference type="Proteomes" id="UP000308197"/>
    </source>
</evidence>
<dbReference type="STRING" id="1314778.A0A5C3NK46"/>
<dbReference type="InParanoid" id="A0A5C3NK46"/>
<organism evidence="1 2">
    <name type="scientific">Polyporus arcularius HHB13444</name>
    <dbReference type="NCBI Taxonomy" id="1314778"/>
    <lineage>
        <taxon>Eukaryota</taxon>
        <taxon>Fungi</taxon>
        <taxon>Dikarya</taxon>
        <taxon>Basidiomycota</taxon>
        <taxon>Agaricomycotina</taxon>
        <taxon>Agaricomycetes</taxon>
        <taxon>Polyporales</taxon>
        <taxon>Polyporaceae</taxon>
        <taxon>Polyporus</taxon>
    </lineage>
</organism>
<name>A0A5C3NK46_9APHY</name>
<protein>
    <submittedName>
        <fullName evidence="1">Uncharacterized protein</fullName>
    </submittedName>
</protein>
<accession>A0A5C3NK46</accession>
<gene>
    <name evidence="1" type="ORF">K466DRAFT_437844</name>
</gene>
<dbReference type="AlphaFoldDB" id="A0A5C3NK46"/>
<feature type="non-terminal residue" evidence="1">
    <location>
        <position position="201"/>
    </location>
</feature>
<keyword evidence="2" id="KW-1185">Reference proteome</keyword>
<sequence length="201" mass="22944">MGRRALHLTAEARQDAAREHVRRYARSERGKSTRAARHAQAYTQRRASQREILGLDMPPDLLRYARPLLRASFAFEPVPELALGLWTAPYTWLLPSASMRPLLLPGGTIWASPQARLSIYHYSRLMDEGFARAELWASDNLDVEAVEAVLKVEIFARREAWIAARDSNVETADVDMHDVYLHWGARIIAMLGKELEVRRRG</sequence>
<evidence type="ECO:0000313" key="1">
    <source>
        <dbReference type="EMBL" id="TFK77584.1"/>
    </source>
</evidence>
<reference evidence="1 2" key="1">
    <citation type="journal article" date="2019" name="Nat. Ecol. Evol.">
        <title>Megaphylogeny resolves global patterns of mushroom evolution.</title>
        <authorList>
            <person name="Varga T."/>
            <person name="Krizsan K."/>
            <person name="Foldi C."/>
            <person name="Dima B."/>
            <person name="Sanchez-Garcia M."/>
            <person name="Sanchez-Ramirez S."/>
            <person name="Szollosi G.J."/>
            <person name="Szarkandi J.G."/>
            <person name="Papp V."/>
            <person name="Albert L."/>
            <person name="Andreopoulos W."/>
            <person name="Angelini C."/>
            <person name="Antonin V."/>
            <person name="Barry K.W."/>
            <person name="Bougher N.L."/>
            <person name="Buchanan P."/>
            <person name="Buyck B."/>
            <person name="Bense V."/>
            <person name="Catcheside P."/>
            <person name="Chovatia M."/>
            <person name="Cooper J."/>
            <person name="Damon W."/>
            <person name="Desjardin D."/>
            <person name="Finy P."/>
            <person name="Geml J."/>
            <person name="Haridas S."/>
            <person name="Hughes K."/>
            <person name="Justo A."/>
            <person name="Karasinski D."/>
            <person name="Kautmanova I."/>
            <person name="Kiss B."/>
            <person name="Kocsube S."/>
            <person name="Kotiranta H."/>
            <person name="LaButti K.M."/>
            <person name="Lechner B.E."/>
            <person name="Liimatainen K."/>
            <person name="Lipzen A."/>
            <person name="Lukacs Z."/>
            <person name="Mihaltcheva S."/>
            <person name="Morgado L.N."/>
            <person name="Niskanen T."/>
            <person name="Noordeloos M.E."/>
            <person name="Ohm R.A."/>
            <person name="Ortiz-Santana B."/>
            <person name="Ovrebo C."/>
            <person name="Racz N."/>
            <person name="Riley R."/>
            <person name="Savchenko A."/>
            <person name="Shiryaev A."/>
            <person name="Soop K."/>
            <person name="Spirin V."/>
            <person name="Szebenyi C."/>
            <person name="Tomsovsky M."/>
            <person name="Tulloss R.E."/>
            <person name="Uehling J."/>
            <person name="Grigoriev I.V."/>
            <person name="Vagvolgyi C."/>
            <person name="Papp T."/>
            <person name="Martin F.M."/>
            <person name="Miettinen O."/>
            <person name="Hibbett D.S."/>
            <person name="Nagy L.G."/>
        </authorList>
    </citation>
    <scope>NUCLEOTIDE SEQUENCE [LARGE SCALE GENOMIC DNA]</scope>
    <source>
        <strain evidence="1 2">HHB13444</strain>
    </source>
</reference>
<proteinExistence type="predicted"/>